<dbReference type="InterPro" id="IPR029058">
    <property type="entry name" value="AB_hydrolase_fold"/>
</dbReference>
<dbReference type="EMBL" id="CAADRP010000657">
    <property type="protein sequence ID" value="VFU30660.1"/>
    <property type="molecule type" value="Genomic_DNA"/>
</dbReference>
<dbReference type="Gene3D" id="3.40.50.1820">
    <property type="entry name" value="alpha/beta hydrolase"/>
    <property type="match status" value="2"/>
</dbReference>
<dbReference type="Pfam" id="PF00561">
    <property type="entry name" value="Abhydrolase_1"/>
    <property type="match status" value="2"/>
</dbReference>
<dbReference type="InterPro" id="IPR052370">
    <property type="entry name" value="Meta-cleavage_hydrolase"/>
</dbReference>
<organism evidence="2">
    <name type="scientific">Salix viminalis</name>
    <name type="common">Common osier</name>
    <name type="synonym">Basket willow</name>
    <dbReference type="NCBI Taxonomy" id="40686"/>
    <lineage>
        <taxon>Eukaryota</taxon>
        <taxon>Viridiplantae</taxon>
        <taxon>Streptophyta</taxon>
        <taxon>Embryophyta</taxon>
        <taxon>Tracheophyta</taxon>
        <taxon>Spermatophyta</taxon>
        <taxon>Magnoliopsida</taxon>
        <taxon>eudicotyledons</taxon>
        <taxon>Gunneridae</taxon>
        <taxon>Pentapetalae</taxon>
        <taxon>rosids</taxon>
        <taxon>fabids</taxon>
        <taxon>Malpighiales</taxon>
        <taxon>Salicaceae</taxon>
        <taxon>Saliceae</taxon>
        <taxon>Salix</taxon>
    </lineage>
</organism>
<feature type="domain" description="AB hydrolase-1" evidence="1">
    <location>
        <begin position="342"/>
        <end position="446"/>
    </location>
</feature>
<dbReference type="PANTHER" id="PTHR43139">
    <property type="entry name" value="SI:DKEY-122A22.2"/>
    <property type="match status" value="1"/>
</dbReference>
<evidence type="ECO:0000259" key="1">
    <source>
        <dbReference type="Pfam" id="PF00561"/>
    </source>
</evidence>
<name>A0A6N2KVA5_SALVM</name>
<dbReference type="InterPro" id="IPR000073">
    <property type="entry name" value="AB_hydrolase_1"/>
</dbReference>
<protein>
    <recommendedName>
        <fullName evidence="1">AB hydrolase-1 domain-containing protein</fullName>
    </recommendedName>
</protein>
<gene>
    <name evidence="2" type="ORF">SVIM_LOCUS122269</name>
</gene>
<feature type="domain" description="AB hydrolase-1" evidence="1">
    <location>
        <begin position="58"/>
        <end position="179"/>
    </location>
</feature>
<accession>A0A6N2KVA5</accession>
<proteinExistence type="predicted"/>
<dbReference type="AlphaFoldDB" id="A0A6N2KVA5"/>
<sequence>MKEAKFIERGGEMVNTLSLYKPLLHGLMKLAGMNRKVVEIESGTAINFWVPSDETTKPAVVFLHGFGFDGILTWQFQVLALASKYAVYVPDFLFFGDSTTDKSDRSPAFQAECMAKGLRKLGVEKCTVVGLSYGGMVGFKMAEMYPNLVDSMVITCSVMALTESITRDGLQRIGFPSWAHYLIPETVKGVKILLDVAFYKLPWIPNFIYKDILEAMYSDHRKERHELLEDLIRIHLLWGGDDIIFDKTEVRNLMELLKGKATLHCIERAGHLVELERPFVYNRQLKKILAAGEMVNTWSLYKPLLHGLLKLAGMNRRVVEIESGTTINFWVPSDETTSKKKPAVVFLHGFGSDGILAWQFQVFALANKYAVYVPDLLFFGDSTTDKSDRSPAFQAECMAEGLWKLGVEKCTLVGLSYGGMVGFKMAEMYPNLVKSMVITCSVMALTESITRDGLQRIGCPSWPQYLIPETVEGVKTLLDVAFYKLPWIPNFIYKDILEAMYSDHRKERHELLEDLIRIHLLWGGEDIIFDKTEVRNLMELLQGKATLHCIERAGHLVELERPFVYNRQLKKILASLHEDGKEN</sequence>
<dbReference type="SUPFAM" id="SSF53474">
    <property type="entry name" value="alpha/beta-Hydrolases"/>
    <property type="match status" value="2"/>
</dbReference>
<reference evidence="2" key="1">
    <citation type="submission" date="2019-03" db="EMBL/GenBank/DDBJ databases">
        <authorList>
            <person name="Mank J."/>
            <person name="Almeida P."/>
        </authorList>
    </citation>
    <scope>NUCLEOTIDE SEQUENCE</scope>
    <source>
        <strain evidence="2">78183</strain>
    </source>
</reference>
<evidence type="ECO:0000313" key="2">
    <source>
        <dbReference type="EMBL" id="VFU30660.1"/>
    </source>
</evidence>
<dbReference type="PANTHER" id="PTHR43139:SF22">
    <property type="entry name" value="AB HYDROLASE-1 DOMAIN-CONTAINING PROTEIN"/>
    <property type="match status" value="1"/>
</dbReference>